<feature type="transmembrane region" description="Helical" evidence="1">
    <location>
        <begin position="144"/>
        <end position="172"/>
    </location>
</feature>
<dbReference type="Pfam" id="PF06182">
    <property type="entry name" value="ABC2_membrane_6"/>
    <property type="match status" value="1"/>
</dbReference>
<dbReference type="RefSeq" id="WP_197005002.1">
    <property type="nucleotide sequence ID" value="NZ_BONS01000017.1"/>
</dbReference>
<protein>
    <submittedName>
        <fullName evidence="2">ABC-2 type transport system permease protein</fullName>
    </submittedName>
</protein>
<evidence type="ECO:0000313" key="2">
    <source>
        <dbReference type="EMBL" id="MBG6138222.1"/>
    </source>
</evidence>
<feature type="transmembrane region" description="Helical" evidence="1">
    <location>
        <begin position="234"/>
        <end position="253"/>
    </location>
</feature>
<dbReference type="AlphaFoldDB" id="A0A8J7KR60"/>
<accession>A0A8J7KR60</accession>
<proteinExistence type="predicted"/>
<keyword evidence="1" id="KW-0472">Membrane</keyword>
<evidence type="ECO:0000313" key="3">
    <source>
        <dbReference type="Proteomes" id="UP000622552"/>
    </source>
</evidence>
<comment type="caution">
    <text evidence="2">The sequence shown here is derived from an EMBL/GenBank/DDBJ whole genome shotgun (WGS) entry which is preliminary data.</text>
</comment>
<name>A0A8J7KR60_9ACTN</name>
<keyword evidence="1" id="KW-1133">Transmembrane helix</keyword>
<dbReference type="InterPro" id="IPR010390">
    <property type="entry name" value="ABC-2_transporter-like"/>
</dbReference>
<sequence length="265" mass="28318">MADNPYLRVLAATVRGQAQYRASFALDLVTATILAAVDIGAIFMLFRVTRSLGGFAWTEVILITALSVVAFSLADGLVGEIERLKVYVRTGLLDTVLLRPMSALLQLLVLDFASRRLGRIVQALVFYGVALTVAPVVWTPGAVVLAVVAPIAGAVFFGSVFVVFAALAFWWVDSGDVGSAFTYGGRDFTNYPTSMFGGWFRGVFAYGLGFATVAYLPALALLGRSDPLGVPDPLRWASPAVALLAFLLARTVWRAGLRHYGSTGS</sequence>
<organism evidence="2 3">
    <name type="scientific">Longispora fulva</name>
    <dbReference type="NCBI Taxonomy" id="619741"/>
    <lineage>
        <taxon>Bacteria</taxon>
        <taxon>Bacillati</taxon>
        <taxon>Actinomycetota</taxon>
        <taxon>Actinomycetes</taxon>
        <taxon>Micromonosporales</taxon>
        <taxon>Micromonosporaceae</taxon>
        <taxon>Longispora</taxon>
    </lineage>
</organism>
<feature type="transmembrane region" description="Helical" evidence="1">
    <location>
        <begin position="28"/>
        <end position="48"/>
    </location>
</feature>
<reference evidence="2" key="1">
    <citation type="submission" date="2020-11" db="EMBL/GenBank/DDBJ databases">
        <title>Sequencing the genomes of 1000 actinobacteria strains.</title>
        <authorList>
            <person name="Klenk H.-P."/>
        </authorList>
    </citation>
    <scope>NUCLEOTIDE SEQUENCE</scope>
    <source>
        <strain evidence="2">DSM 45356</strain>
    </source>
</reference>
<dbReference type="Proteomes" id="UP000622552">
    <property type="component" value="Unassembled WGS sequence"/>
</dbReference>
<dbReference type="EMBL" id="JADOUF010000001">
    <property type="protein sequence ID" value="MBG6138222.1"/>
    <property type="molecule type" value="Genomic_DNA"/>
</dbReference>
<feature type="transmembrane region" description="Helical" evidence="1">
    <location>
        <begin position="203"/>
        <end position="222"/>
    </location>
</feature>
<keyword evidence="3" id="KW-1185">Reference proteome</keyword>
<evidence type="ECO:0000256" key="1">
    <source>
        <dbReference type="SAM" id="Phobius"/>
    </source>
</evidence>
<dbReference type="PANTHER" id="PTHR36833:SF1">
    <property type="entry name" value="INTEGRAL MEMBRANE TRANSPORT PROTEIN"/>
    <property type="match status" value="1"/>
</dbReference>
<gene>
    <name evidence="2" type="ORF">IW245_004416</name>
</gene>
<feature type="transmembrane region" description="Helical" evidence="1">
    <location>
        <begin position="120"/>
        <end position="138"/>
    </location>
</feature>
<dbReference type="PANTHER" id="PTHR36833">
    <property type="entry name" value="SLR0610 PROTEIN-RELATED"/>
    <property type="match status" value="1"/>
</dbReference>
<feature type="transmembrane region" description="Helical" evidence="1">
    <location>
        <begin position="55"/>
        <end position="74"/>
    </location>
</feature>
<keyword evidence="1" id="KW-0812">Transmembrane</keyword>